<keyword evidence="4" id="KW-1185">Reference proteome</keyword>
<protein>
    <submittedName>
        <fullName evidence="3">DUF368 domain-containing protein</fullName>
    </submittedName>
</protein>
<feature type="transmembrane region" description="Helical" evidence="2">
    <location>
        <begin position="218"/>
        <end position="248"/>
    </location>
</feature>
<evidence type="ECO:0000313" key="3">
    <source>
        <dbReference type="EMBL" id="PJE97532.1"/>
    </source>
</evidence>
<evidence type="ECO:0000256" key="2">
    <source>
        <dbReference type="SAM" id="Phobius"/>
    </source>
</evidence>
<feature type="transmembrane region" description="Helical" evidence="2">
    <location>
        <begin position="187"/>
        <end position="206"/>
    </location>
</feature>
<keyword evidence="2" id="KW-1133">Transmembrane helix</keyword>
<dbReference type="Pfam" id="PF04018">
    <property type="entry name" value="VCA0040-like"/>
    <property type="match status" value="1"/>
</dbReference>
<sequence>MAPTAVPARASGRERHPCRAHAAPEQQHPNSSEGALVGDTQRNRAAASAWPARGLDVVRGALIGTAETVPGVSGGTVALVVGVYETAIGSASHLVSAARLAVADLPRGRGPSRAAAEVREVQWRVLVPLLLGMFAALILMAGLVEHWVETQPVQSRALFFGLVLASLWVPFSMASRAPLRGGGTASWRPGEILIALVSAAAAFVIVSLPPGEVEATPVVIVAAAAIAVSALVLPGLSGSFLLLTFGLYERTLSAVNERDFGYLGLFALGALLGLASFVKLMQWLLTHRERITLVILTGVVAGCLRALWPWQDEDRALLAPGEHIGAAAGLCALGFVVVAGFAVAEHRVASRRATADLRAAEAARSEDTMILTPPRDPSR</sequence>
<feature type="transmembrane region" description="Helical" evidence="2">
    <location>
        <begin position="260"/>
        <end position="281"/>
    </location>
</feature>
<organism evidence="3 4">
    <name type="scientific">Streptomyces carminius</name>
    <dbReference type="NCBI Taxonomy" id="2665496"/>
    <lineage>
        <taxon>Bacteria</taxon>
        <taxon>Bacillati</taxon>
        <taxon>Actinomycetota</taxon>
        <taxon>Actinomycetes</taxon>
        <taxon>Kitasatosporales</taxon>
        <taxon>Streptomycetaceae</taxon>
        <taxon>Streptomyces</taxon>
    </lineage>
</organism>
<dbReference type="AlphaFoldDB" id="A0A2M8M001"/>
<dbReference type="PANTHER" id="PTHR37308:SF1">
    <property type="entry name" value="POLYPRENYL-PHOSPHATE TRANSPORTER"/>
    <property type="match status" value="1"/>
</dbReference>
<accession>A0A2M8M001</accession>
<reference evidence="3 4" key="1">
    <citation type="submission" date="2017-11" db="EMBL/GenBank/DDBJ databases">
        <title>Streptomyces carmine sp. nov., a novel actinomycete isolated from Sophora alopecuroides in Xinjiang, China.</title>
        <authorList>
            <person name="Wang Y."/>
            <person name="Luo X."/>
            <person name="Wan C."/>
            <person name="Zhang L."/>
        </authorList>
    </citation>
    <scope>NUCLEOTIDE SEQUENCE [LARGE SCALE GENOMIC DNA]</scope>
    <source>
        <strain evidence="3 4">TRM SA0054</strain>
    </source>
</reference>
<name>A0A2M8M001_9ACTN</name>
<feature type="transmembrane region" description="Helical" evidence="2">
    <location>
        <begin position="293"/>
        <end position="311"/>
    </location>
</feature>
<keyword evidence="2" id="KW-0812">Transmembrane</keyword>
<feature type="transmembrane region" description="Helical" evidence="2">
    <location>
        <begin position="156"/>
        <end position="175"/>
    </location>
</feature>
<feature type="transmembrane region" description="Helical" evidence="2">
    <location>
        <begin position="323"/>
        <end position="344"/>
    </location>
</feature>
<proteinExistence type="predicted"/>
<evidence type="ECO:0000313" key="4">
    <source>
        <dbReference type="Proteomes" id="UP000230407"/>
    </source>
</evidence>
<feature type="transmembrane region" description="Helical" evidence="2">
    <location>
        <begin position="123"/>
        <end position="144"/>
    </location>
</feature>
<dbReference type="InterPro" id="IPR007163">
    <property type="entry name" value="VCA0040-like"/>
</dbReference>
<comment type="caution">
    <text evidence="3">The sequence shown here is derived from an EMBL/GenBank/DDBJ whole genome shotgun (WGS) entry which is preliminary data.</text>
</comment>
<feature type="region of interest" description="Disordered" evidence="1">
    <location>
        <begin position="1"/>
        <end position="36"/>
    </location>
</feature>
<dbReference type="PANTHER" id="PTHR37308">
    <property type="entry name" value="INTEGRAL MEMBRANE PROTEIN"/>
    <property type="match status" value="1"/>
</dbReference>
<keyword evidence="2" id="KW-0472">Membrane</keyword>
<dbReference type="EMBL" id="PGGW01000040">
    <property type="protein sequence ID" value="PJE97532.1"/>
    <property type="molecule type" value="Genomic_DNA"/>
</dbReference>
<evidence type="ECO:0000256" key="1">
    <source>
        <dbReference type="SAM" id="MobiDB-lite"/>
    </source>
</evidence>
<dbReference type="Proteomes" id="UP000230407">
    <property type="component" value="Unassembled WGS sequence"/>
</dbReference>
<gene>
    <name evidence="3" type="ORF">CUT44_12720</name>
</gene>